<keyword evidence="3" id="KW-0378">Hydrolase</keyword>
<sequence>MAKENETRDPVVPLDRRALLGLLGAGGAGALLASHAALAADGGEGAAATGPYDLVIRGGRVVDGSGAPGFEADVAISGGRFVEVGAVGRRGKQEIDARGLVVSPGWIDTMDQSGRAVRNRGSGGSKVRMGLTTLIAGEMGTPVPADQVSAYLADLDANGMAVNFGTYYSASQARRAVAGSSAARPSKAQIAEMADLVDEAMRAGALGMSTALIYPPASFMTTEELIELARPVGRYKGTYATHMRDEGEFVLDAIDEAIGIGQAAGTDVHIYHLKAAFAPGWGKLIGEMGRKIDRARAGGLNVFADMYPYEAAGTGLRTTVPNWMFKDGMAHAKEQLRDPAIRARLKAEVAKGNQKDWTNFVYNAGGWDRVVLGVPFSEEYDRFRGMKITDIAAALGKDPADAAWDIVLAEKQRASAFYFMMSEKDIETALKFPWIGIGSDAGVRYGPGSDKGYPHPRSYGCFPRIVAEYVRRRKVLTLEQAIAKMTSVPAANLRLAGRGMIKPGNWADVTIFDYARIDDVATFENPIQLPVGIEHVIVNGTPTMLARKRTPARPGKVLRGPGARAA</sequence>
<dbReference type="KEGG" id="sgi:SGRAN_0982"/>
<dbReference type="RefSeq" id="WP_082737072.1">
    <property type="nucleotide sequence ID" value="NZ_CP012199.1"/>
</dbReference>
<dbReference type="InterPro" id="IPR023100">
    <property type="entry name" value="D-aminoacylase_insert_dom_sf"/>
</dbReference>
<feature type="domain" description="Amidohydrolase 3" evidence="2">
    <location>
        <begin position="93"/>
        <end position="542"/>
    </location>
</feature>
<dbReference type="Gene3D" id="3.30.1490.130">
    <property type="entry name" value="D-aminoacylase. Domain 3"/>
    <property type="match status" value="1"/>
</dbReference>
<dbReference type="SUPFAM" id="SSF51338">
    <property type="entry name" value="Composite domain of metallo-dependent hydrolases"/>
    <property type="match status" value="1"/>
</dbReference>
<name>A0AA86GJH4_9SPHN</name>
<dbReference type="InterPro" id="IPR050378">
    <property type="entry name" value="Metallo-dep_Hydrolases_sf"/>
</dbReference>
<keyword evidence="4" id="KW-1185">Reference proteome</keyword>
<evidence type="ECO:0000259" key="2">
    <source>
        <dbReference type="Pfam" id="PF07969"/>
    </source>
</evidence>
<dbReference type="Gene3D" id="3.20.20.140">
    <property type="entry name" value="Metal-dependent hydrolases"/>
    <property type="match status" value="1"/>
</dbReference>
<protein>
    <submittedName>
        <fullName evidence="3">D-aminoacylase</fullName>
        <ecNumber evidence="3">3.5.1.81</ecNumber>
    </submittedName>
</protein>
<dbReference type="EMBL" id="CP012199">
    <property type="protein sequence ID" value="AMG73376.1"/>
    <property type="molecule type" value="Genomic_DNA"/>
</dbReference>
<dbReference type="InterPro" id="IPR006311">
    <property type="entry name" value="TAT_signal"/>
</dbReference>
<dbReference type="PROSITE" id="PS51318">
    <property type="entry name" value="TAT"/>
    <property type="match status" value="1"/>
</dbReference>
<dbReference type="EC" id="3.5.1.81" evidence="3"/>
<dbReference type="GO" id="GO:0047420">
    <property type="term" value="F:N-acyl-D-amino-acid deacylase activity"/>
    <property type="evidence" value="ECO:0007669"/>
    <property type="project" value="UniProtKB-EC"/>
</dbReference>
<evidence type="ECO:0000313" key="3">
    <source>
        <dbReference type="EMBL" id="AMG73376.1"/>
    </source>
</evidence>
<dbReference type="InterPro" id="IPR032466">
    <property type="entry name" value="Metal_Hydrolase"/>
</dbReference>
<dbReference type="InterPro" id="IPR011059">
    <property type="entry name" value="Metal-dep_hydrolase_composite"/>
</dbReference>
<dbReference type="PANTHER" id="PTHR11647">
    <property type="entry name" value="HYDRANTOINASE/DIHYDROPYRIMIDINASE FAMILY MEMBER"/>
    <property type="match status" value="1"/>
</dbReference>
<evidence type="ECO:0000256" key="1">
    <source>
        <dbReference type="SAM" id="SignalP"/>
    </source>
</evidence>
<dbReference type="PANTHER" id="PTHR11647:SF1">
    <property type="entry name" value="COLLAPSIN RESPONSE MEDIATOR PROTEIN"/>
    <property type="match status" value="1"/>
</dbReference>
<evidence type="ECO:0000313" key="4">
    <source>
        <dbReference type="Proteomes" id="UP000058599"/>
    </source>
</evidence>
<keyword evidence="1" id="KW-0732">Signal</keyword>
<accession>A0AA86GJH4</accession>
<reference evidence="3 4" key="1">
    <citation type="journal article" date="2016" name="BMC Genomics">
        <title>Genomic analysis of the nitrate-respiring Sphingopyxis granuli (formerly Sphingomonas macrogoltabida) strain TFA.</title>
        <authorList>
            <person name="Garcia-Romero I."/>
            <person name="Perez-Pulido A.J."/>
            <person name="Gonzalez-Flores Y.E."/>
            <person name="Reyes-Ramirez F."/>
            <person name="Santero E."/>
            <person name="Floriano B."/>
        </authorList>
    </citation>
    <scope>NUCLEOTIDE SEQUENCE [LARGE SCALE GENOMIC DNA]</scope>
    <source>
        <strain evidence="3 4">TFA</strain>
    </source>
</reference>
<dbReference type="Proteomes" id="UP000058599">
    <property type="component" value="Chromosome"/>
</dbReference>
<gene>
    <name evidence="3" type="ORF">SGRAN_0982</name>
</gene>
<feature type="chain" id="PRO_5041701912" evidence="1">
    <location>
        <begin position="40"/>
        <end position="566"/>
    </location>
</feature>
<dbReference type="Pfam" id="PF07969">
    <property type="entry name" value="Amidohydro_3"/>
    <property type="match status" value="1"/>
</dbReference>
<dbReference type="SUPFAM" id="SSF51556">
    <property type="entry name" value="Metallo-dependent hydrolases"/>
    <property type="match status" value="1"/>
</dbReference>
<dbReference type="InterPro" id="IPR013108">
    <property type="entry name" value="Amidohydro_3"/>
</dbReference>
<dbReference type="Gene3D" id="2.30.40.10">
    <property type="entry name" value="Urease, subunit C, domain 1"/>
    <property type="match status" value="1"/>
</dbReference>
<organism evidence="3 4">
    <name type="scientific">Sphingopyxis granuli</name>
    <dbReference type="NCBI Taxonomy" id="267128"/>
    <lineage>
        <taxon>Bacteria</taxon>
        <taxon>Pseudomonadati</taxon>
        <taxon>Pseudomonadota</taxon>
        <taxon>Alphaproteobacteria</taxon>
        <taxon>Sphingomonadales</taxon>
        <taxon>Sphingomonadaceae</taxon>
        <taxon>Sphingopyxis</taxon>
    </lineage>
</organism>
<dbReference type="AlphaFoldDB" id="A0AA86GJH4"/>
<dbReference type="CDD" id="cd01297">
    <property type="entry name" value="D-aminoacylase"/>
    <property type="match status" value="1"/>
</dbReference>
<proteinExistence type="predicted"/>
<feature type="signal peptide" evidence="1">
    <location>
        <begin position="1"/>
        <end position="39"/>
    </location>
</feature>